<dbReference type="InterPro" id="IPR051482">
    <property type="entry name" value="Cholesterol_transport"/>
</dbReference>
<dbReference type="PROSITE" id="PS51778">
    <property type="entry name" value="VAST"/>
    <property type="match status" value="1"/>
</dbReference>
<dbReference type="PANTHER" id="PTHR23319">
    <property type="entry name" value="GRAM DOMAIN CONTAINING 1B, ISOFORM E"/>
    <property type="match status" value="1"/>
</dbReference>
<evidence type="ECO:0000256" key="1">
    <source>
        <dbReference type="ARBA" id="ARBA00004586"/>
    </source>
</evidence>
<comment type="caution">
    <text evidence="10">The sequence shown here is derived from an EMBL/GenBank/DDBJ whole genome shotgun (WGS) entry which is preliminary data.</text>
</comment>
<name>A0A9P7B9L3_MAUEX</name>
<dbReference type="SMART" id="SM00568">
    <property type="entry name" value="GRAM"/>
    <property type="match status" value="1"/>
</dbReference>
<keyword evidence="3 8" id="KW-0812">Transmembrane</keyword>
<dbReference type="Proteomes" id="UP000750334">
    <property type="component" value="Unassembled WGS sequence"/>
</dbReference>
<keyword evidence="11" id="KW-1185">Reference proteome</keyword>
<keyword evidence="4 8" id="KW-1133">Transmembrane helix</keyword>
<dbReference type="GO" id="GO:0140268">
    <property type="term" value="C:endoplasmic reticulum-plasma membrane contact site"/>
    <property type="evidence" value="ECO:0007669"/>
    <property type="project" value="TreeGrafter"/>
</dbReference>
<feature type="compositionally biased region" description="Polar residues" evidence="7">
    <location>
        <begin position="607"/>
        <end position="616"/>
    </location>
</feature>
<dbReference type="InterPro" id="IPR011993">
    <property type="entry name" value="PH-like_dom_sf"/>
</dbReference>
<evidence type="ECO:0000256" key="7">
    <source>
        <dbReference type="SAM" id="MobiDB-lite"/>
    </source>
</evidence>
<protein>
    <recommendedName>
        <fullName evidence="9">VASt domain-containing protein</fullName>
    </recommendedName>
</protein>
<dbReference type="GO" id="GO:0032541">
    <property type="term" value="C:cortical endoplasmic reticulum"/>
    <property type="evidence" value="ECO:0007669"/>
    <property type="project" value="TreeGrafter"/>
</dbReference>
<dbReference type="GO" id="GO:0032934">
    <property type="term" value="F:sterol binding"/>
    <property type="evidence" value="ECO:0007669"/>
    <property type="project" value="TreeGrafter"/>
</dbReference>
<dbReference type="Gene3D" id="2.30.29.30">
    <property type="entry name" value="Pleckstrin-homology domain (PH domain)/Phosphotyrosine-binding domain (PTB)"/>
    <property type="match status" value="1"/>
</dbReference>
<comment type="similarity">
    <text evidence="2">Belongs to the YSP2 family.</text>
</comment>
<dbReference type="GO" id="GO:0005739">
    <property type="term" value="C:mitochondrion"/>
    <property type="evidence" value="ECO:0007669"/>
    <property type="project" value="TreeGrafter"/>
</dbReference>
<accession>A0A9P7B9L3</accession>
<evidence type="ECO:0000313" key="11">
    <source>
        <dbReference type="Proteomes" id="UP000750334"/>
    </source>
</evidence>
<evidence type="ECO:0000256" key="2">
    <source>
        <dbReference type="ARBA" id="ARBA00006582"/>
    </source>
</evidence>
<dbReference type="Pfam" id="PF16016">
    <property type="entry name" value="VASt"/>
    <property type="match status" value="1"/>
</dbReference>
<evidence type="ECO:0000259" key="9">
    <source>
        <dbReference type="PROSITE" id="PS51778"/>
    </source>
</evidence>
<dbReference type="GO" id="GO:0120015">
    <property type="term" value="F:sterol transfer activity"/>
    <property type="evidence" value="ECO:0007669"/>
    <property type="project" value="TreeGrafter"/>
</dbReference>
<feature type="domain" description="VASt" evidence="9">
    <location>
        <begin position="411"/>
        <end position="582"/>
    </location>
</feature>
<evidence type="ECO:0000256" key="4">
    <source>
        <dbReference type="ARBA" id="ARBA00022989"/>
    </source>
</evidence>
<evidence type="ECO:0000256" key="3">
    <source>
        <dbReference type="ARBA" id="ARBA00022692"/>
    </source>
</evidence>
<feature type="compositionally biased region" description="Basic and acidic residues" evidence="7">
    <location>
        <begin position="24"/>
        <end position="34"/>
    </location>
</feature>
<dbReference type="InterPro" id="IPR004182">
    <property type="entry name" value="GRAM"/>
</dbReference>
<feature type="transmembrane region" description="Helical" evidence="8">
    <location>
        <begin position="642"/>
        <end position="661"/>
    </location>
</feature>
<organism evidence="10 11">
    <name type="scientific">Maudiozyma exigua</name>
    <name type="common">Yeast</name>
    <name type="synonym">Kazachstania exigua</name>
    <dbReference type="NCBI Taxonomy" id="34358"/>
    <lineage>
        <taxon>Eukaryota</taxon>
        <taxon>Fungi</taxon>
        <taxon>Dikarya</taxon>
        <taxon>Ascomycota</taxon>
        <taxon>Saccharomycotina</taxon>
        <taxon>Saccharomycetes</taxon>
        <taxon>Saccharomycetales</taxon>
        <taxon>Saccharomycetaceae</taxon>
        <taxon>Maudiozyma</taxon>
    </lineage>
</organism>
<keyword evidence="5 8" id="KW-0472">Membrane</keyword>
<feature type="region of interest" description="Disordered" evidence="7">
    <location>
        <begin position="594"/>
        <end position="630"/>
    </location>
</feature>
<dbReference type="PANTHER" id="PTHR23319:SF4">
    <property type="entry name" value="GRAM DOMAIN CONTAINING 1B, ISOFORM E"/>
    <property type="match status" value="1"/>
</dbReference>
<feature type="region of interest" description="Disordered" evidence="7">
    <location>
        <begin position="23"/>
        <end position="80"/>
    </location>
</feature>
<dbReference type="AlphaFoldDB" id="A0A9P7B9L3"/>
<dbReference type="GO" id="GO:0005789">
    <property type="term" value="C:endoplasmic reticulum membrane"/>
    <property type="evidence" value="ECO:0007669"/>
    <property type="project" value="UniProtKB-SubCell"/>
</dbReference>
<comment type="subcellular location">
    <subcellularLocation>
        <location evidence="6">Endomembrane system</location>
        <topology evidence="6">Single-pass membrane protein</topology>
    </subcellularLocation>
    <subcellularLocation>
        <location evidence="1">Endoplasmic reticulum membrane</location>
    </subcellularLocation>
</comment>
<dbReference type="GO" id="GO:0005886">
    <property type="term" value="C:plasma membrane"/>
    <property type="evidence" value="ECO:0007669"/>
    <property type="project" value="TreeGrafter"/>
</dbReference>
<reference evidence="10 11" key="1">
    <citation type="submission" date="2020-11" db="EMBL/GenBank/DDBJ databases">
        <title>Kefir isolates.</title>
        <authorList>
            <person name="Marcisauskas S."/>
            <person name="Kim Y."/>
            <person name="Blasche S."/>
        </authorList>
    </citation>
    <scope>NUCLEOTIDE SEQUENCE [LARGE SCALE GENOMIC DNA]</scope>
    <source>
        <strain evidence="10 11">OG2</strain>
    </source>
</reference>
<dbReference type="InterPro" id="IPR031968">
    <property type="entry name" value="VASt"/>
</dbReference>
<dbReference type="OrthoDB" id="2162691at2759"/>
<sequence length="746" mass="83262">MWRQNSNGLNHNEVRAVLLNEGTHNNHHEDDERGSIGGSRAASLHSHPVQWGHHKRGSDSSTDITLPKYMKSSPADPKVSDVNSVSMIANDSIVGDSRNDLVAAVTAVSSVTGPESKGVTQTPSSFFDNIISSFPFNKGKEELVSGSRNRTRDLVYASSNDDTEFHNLFKLIPSDEKLVESLDCNLNRNYPYHGKLYITKGHICFNSALLDWLAQIQIPIKDIISIKKNVNSALYEDEICVETTLGMTRFNGFKDIEATYELLSKIVKQETVSPLDTTMSKRGTDLLNYSVGLNPPVTQKSSIVAGAETNPVGKSSIKLLTSLEATANNVDASSNKIATNEENIENLIRSIDEISSLNSDSSESLENSETNVRIPVYKLKENGPHSKEFNYSGPLYNMSKKTRKIPTRSVNEYTLADIELSCAPGMVFDFLFNENEPTFLTKFLSKQDSSNFTTIGKFEINNSGQKTREYSYQKQLHFPVGPSTTQCNVEEMILHNDVNDYVELINTTRTPNVPSGTNFSTKTRYIIQWHDTTRCKLKLSFWVEWTGSSWIKNMVESSCKSGLVSSTVDFINLIEEFIEQHTTVDYITVDKSSKSDSTTKETSPSTIGTKENSLSVEPTEGSEGSGYLTTGGTMNNSSLTTILLFMNVILFALLIYSVWCLNLKLNHLIQFQQYNSDGVSYSPEGLYETPVRSDILNTHDPHYAFLQSLRSLLGIRSESSTNNVNDLPEKILEKLMRLLDRDKTKN</sequence>
<dbReference type="Pfam" id="PF02893">
    <property type="entry name" value="GRAM"/>
    <property type="match status" value="1"/>
</dbReference>
<dbReference type="GO" id="GO:0032366">
    <property type="term" value="P:intracellular sterol transport"/>
    <property type="evidence" value="ECO:0007669"/>
    <property type="project" value="TreeGrafter"/>
</dbReference>
<evidence type="ECO:0000256" key="6">
    <source>
        <dbReference type="ARBA" id="ARBA00037847"/>
    </source>
</evidence>
<evidence type="ECO:0000313" key="10">
    <source>
        <dbReference type="EMBL" id="KAG0668245.1"/>
    </source>
</evidence>
<proteinExistence type="inferred from homology"/>
<gene>
    <name evidence="10" type="ORF">C6P45_004898</name>
</gene>
<dbReference type="EMBL" id="PUHR01000074">
    <property type="protein sequence ID" value="KAG0668245.1"/>
    <property type="molecule type" value="Genomic_DNA"/>
</dbReference>
<evidence type="ECO:0000256" key="8">
    <source>
        <dbReference type="SAM" id="Phobius"/>
    </source>
</evidence>
<evidence type="ECO:0000256" key="5">
    <source>
        <dbReference type="ARBA" id="ARBA00023136"/>
    </source>
</evidence>